<reference evidence="3" key="1">
    <citation type="submission" date="2023-07" db="EMBL/GenBank/DDBJ databases">
        <title>Description of three actinobacteria isolated from air of manufacturing shop in a pharmaceutical factory.</title>
        <authorList>
            <person name="Zhang D.-F."/>
        </authorList>
    </citation>
    <scope>NUCLEOTIDE SEQUENCE [LARGE SCALE GENOMIC DNA]</scope>
    <source>
        <strain evidence="3">CCTCC AB 207010</strain>
    </source>
</reference>
<protein>
    <submittedName>
        <fullName evidence="2">RNA-binding S4 domain-containing protein</fullName>
    </submittedName>
</protein>
<evidence type="ECO:0000313" key="2">
    <source>
        <dbReference type="EMBL" id="MDR5711830.1"/>
    </source>
</evidence>
<keyword evidence="1" id="KW-0694">RNA-binding</keyword>
<dbReference type="PROSITE" id="PS50889">
    <property type="entry name" value="S4"/>
    <property type="match status" value="1"/>
</dbReference>
<evidence type="ECO:0000256" key="1">
    <source>
        <dbReference type="PROSITE-ProRule" id="PRU00182"/>
    </source>
</evidence>
<dbReference type="Gene3D" id="3.10.290.10">
    <property type="entry name" value="RNA-binding S4 domain"/>
    <property type="match status" value="1"/>
</dbReference>
<dbReference type="EMBL" id="JAVKGT010000014">
    <property type="protein sequence ID" value="MDR5711830.1"/>
    <property type="molecule type" value="Genomic_DNA"/>
</dbReference>
<evidence type="ECO:0000313" key="3">
    <source>
        <dbReference type="Proteomes" id="UP001260872"/>
    </source>
</evidence>
<keyword evidence="3" id="KW-1185">Reference proteome</keyword>
<gene>
    <name evidence="2" type="ORF">RH857_06740</name>
</gene>
<proteinExistence type="predicted"/>
<dbReference type="CDD" id="cd00165">
    <property type="entry name" value="S4"/>
    <property type="match status" value="1"/>
</dbReference>
<dbReference type="Pfam" id="PF13275">
    <property type="entry name" value="S4_2"/>
    <property type="match status" value="1"/>
</dbReference>
<sequence>MSEVQEVPIRDESIRLGQLLKLAGVVENGVVAREVIAAGVVTVDGDLETRRGRQVSAGQKVIFDGEEFGLPVVTVIPVKES</sequence>
<dbReference type="InterPro" id="IPR036986">
    <property type="entry name" value="S4_RNA-bd_sf"/>
</dbReference>
<dbReference type="RefSeq" id="WP_310537209.1">
    <property type="nucleotide sequence ID" value="NZ_BAAAOC010000001.1"/>
</dbReference>
<accession>A0ABU1FT47</accession>
<name>A0ABU1FT47_9MICC</name>
<dbReference type="SUPFAM" id="SSF55174">
    <property type="entry name" value="Alpha-L RNA-binding motif"/>
    <property type="match status" value="1"/>
</dbReference>
<organism evidence="2 3">
    <name type="scientific">Nesterenkonia flava</name>
    <dbReference type="NCBI Taxonomy" id="469799"/>
    <lineage>
        <taxon>Bacteria</taxon>
        <taxon>Bacillati</taxon>
        <taxon>Actinomycetota</taxon>
        <taxon>Actinomycetes</taxon>
        <taxon>Micrococcales</taxon>
        <taxon>Micrococcaceae</taxon>
        <taxon>Nesterenkonia</taxon>
    </lineage>
</organism>
<comment type="caution">
    <text evidence="2">The sequence shown here is derived from an EMBL/GenBank/DDBJ whole genome shotgun (WGS) entry which is preliminary data.</text>
</comment>
<dbReference type="Proteomes" id="UP001260872">
    <property type="component" value="Unassembled WGS sequence"/>
</dbReference>